<name>A0ABM5EX74_9SAUR</name>
<feature type="region of interest" description="Disordered" evidence="1">
    <location>
        <begin position="108"/>
        <end position="129"/>
    </location>
</feature>
<gene>
    <name evidence="4" type="primary">LACTB</name>
</gene>
<dbReference type="InterPro" id="IPR052794">
    <property type="entry name" value="Mito_Ser_Protease_LACTB"/>
</dbReference>
<dbReference type="InterPro" id="IPR001466">
    <property type="entry name" value="Beta-lactam-related"/>
</dbReference>
<sequence length="582" mass="63850">MSSGGGWRCLARLLAARGPRPGPEPGRRVTEPAGRPPLLLGRVMLRVLAALRRASWPYGGPALRRPWSSGNGSGGGGGWWLPPPSLGAGLGLALTAVVAAASAAAVEEEGRGAEEGEEGPPPPRGRGFSRAVACSRDLLRRVKDEVGAPGIVVGVSVDGKEVWSEGLGYADVENRVLCKPETVFRIASISKSLTMVAVLKLWEEGRLDLDAPVQNYVPEFPEKEYEGEKVNITTRLLASHLSGIRHYEKDVSKVKEEKEKANKSRKAADDAAKSTQKEKEDKGSERSPPAKGGPEEEGGRAKSGRKKKEFDQEEYYLKEKFDHVIDSLNMFKNDPLFFKPGSQFLYSTHGFTLLSAVVERASGQKFTDYMLKIFRDLDMMMTGLDENEPLVYNRARYYIHNKKGRLVNAPYVDNSYKWAGGGFLSTVGDLLKFGNAMLYGYQLGLWEKLPPGLLPGYLKPSTTAMMWTAVPNTEASWDKDGKYGMAWLVVENKQECGFCRRQRHYTSHTGGAVGASSVLLILPEELDSQAANGVSLVPPRGVVVTVICNMQSVSLNTTALKIAMEFEKDKLAQHDNRDRFPD</sequence>
<feature type="domain" description="Beta-lactamase-related" evidence="2">
    <location>
        <begin position="323"/>
        <end position="550"/>
    </location>
</feature>
<evidence type="ECO:0000313" key="3">
    <source>
        <dbReference type="Proteomes" id="UP001652642"/>
    </source>
</evidence>
<dbReference type="PANTHER" id="PTHR46520">
    <property type="entry name" value="SERINE BETA-LACTAMASE-LIKE PROTEIN LACTB, MITOCHONDRIAL"/>
    <property type="match status" value="1"/>
</dbReference>
<dbReference type="GeneID" id="110074574"/>
<evidence type="ECO:0000256" key="1">
    <source>
        <dbReference type="SAM" id="MobiDB-lite"/>
    </source>
</evidence>
<evidence type="ECO:0000313" key="4">
    <source>
        <dbReference type="RefSeq" id="XP_072837749.1"/>
    </source>
</evidence>
<keyword evidence="3" id="KW-1185">Reference proteome</keyword>
<dbReference type="PANTHER" id="PTHR46520:SF1">
    <property type="entry name" value="SERINE BETA-LACTAMASE-LIKE PROTEIN LACTB, MITOCHONDRIAL"/>
    <property type="match status" value="1"/>
</dbReference>
<proteinExistence type="predicted"/>
<dbReference type="Gene3D" id="3.40.710.10">
    <property type="entry name" value="DD-peptidase/beta-lactamase superfamily"/>
    <property type="match status" value="2"/>
</dbReference>
<organism evidence="3 4">
    <name type="scientific">Pogona vitticeps</name>
    <name type="common">central bearded dragon</name>
    <dbReference type="NCBI Taxonomy" id="103695"/>
    <lineage>
        <taxon>Eukaryota</taxon>
        <taxon>Metazoa</taxon>
        <taxon>Chordata</taxon>
        <taxon>Craniata</taxon>
        <taxon>Vertebrata</taxon>
        <taxon>Euteleostomi</taxon>
        <taxon>Lepidosauria</taxon>
        <taxon>Squamata</taxon>
        <taxon>Bifurcata</taxon>
        <taxon>Unidentata</taxon>
        <taxon>Episquamata</taxon>
        <taxon>Toxicofera</taxon>
        <taxon>Iguania</taxon>
        <taxon>Acrodonta</taxon>
        <taxon>Agamidae</taxon>
        <taxon>Amphibolurinae</taxon>
        <taxon>Pogona</taxon>
    </lineage>
</organism>
<accession>A0ABM5EX74</accession>
<dbReference type="RefSeq" id="XP_072837749.1">
    <property type="nucleotide sequence ID" value="XM_072981648.1"/>
</dbReference>
<feature type="compositionally biased region" description="Basic and acidic residues" evidence="1">
    <location>
        <begin position="252"/>
        <end position="285"/>
    </location>
</feature>
<protein>
    <submittedName>
        <fullName evidence="4">Serine beta-lactamase-like protein LACTB, mitochondrial</fullName>
    </submittedName>
</protein>
<dbReference type="Proteomes" id="UP001652642">
    <property type="component" value="Chromosome 12"/>
</dbReference>
<dbReference type="SUPFAM" id="SSF56601">
    <property type="entry name" value="beta-lactamase/transpeptidase-like"/>
    <property type="match status" value="1"/>
</dbReference>
<dbReference type="InterPro" id="IPR012338">
    <property type="entry name" value="Beta-lactam/transpept-like"/>
</dbReference>
<feature type="domain" description="Beta-lactamase-related" evidence="2">
    <location>
        <begin position="138"/>
        <end position="258"/>
    </location>
</feature>
<evidence type="ECO:0000259" key="2">
    <source>
        <dbReference type="Pfam" id="PF00144"/>
    </source>
</evidence>
<feature type="region of interest" description="Disordered" evidence="1">
    <location>
        <begin position="252"/>
        <end position="307"/>
    </location>
</feature>
<reference evidence="4" key="1">
    <citation type="submission" date="2025-08" db="UniProtKB">
        <authorList>
            <consortium name="RefSeq"/>
        </authorList>
    </citation>
    <scope>IDENTIFICATION</scope>
</reference>
<dbReference type="Pfam" id="PF00144">
    <property type="entry name" value="Beta-lactamase"/>
    <property type="match status" value="2"/>
</dbReference>